<dbReference type="OrthoDB" id="9808461at2"/>
<feature type="transmembrane region" description="Helical" evidence="7">
    <location>
        <begin position="464"/>
        <end position="490"/>
    </location>
</feature>
<evidence type="ECO:0000256" key="5">
    <source>
        <dbReference type="ARBA" id="ARBA00022989"/>
    </source>
</evidence>
<dbReference type="GO" id="GO:0098797">
    <property type="term" value="C:plasma membrane protein complex"/>
    <property type="evidence" value="ECO:0007669"/>
    <property type="project" value="TreeGrafter"/>
</dbReference>
<evidence type="ECO:0000256" key="6">
    <source>
        <dbReference type="ARBA" id="ARBA00023136"/>
    </source>
</evidence>
<evidence type="ECO:0000256" key="2">
    <source>
        <dbReference type="ARBA" id="ARBA00005236"/>
    </source>
</evidence>
<keyword evidence="3" id="KW-1003">Cell membrane</keyword>
<feature type="transmembrane region" description="Helical" evidence="7">
    <location>
        <begin position="15"/>
        <end position="41"/>
    </location>
</feature>
<comment type="caution">
    <text evidence="9">The sequence shown here is derived from an EMBL/GenBank/DDBJ whole genome shotgun (WGS) entry which is preliminary data.</text>
</comment>
<name>A0A5C6CSW2_9BACT</name>
<keyword evidence="6 7" id="KW-0472">Membrane</keyword>
<dbReference type="InterPro" id="IPR003838">
    <property type="entry name" value="ABC3_permease_C"/>
</dbReference>
<evidence type="ECO:0000256" key="3">
    <source>
        <dbReference type="ARBA" id="ARBA00022475"/>
    </source>
</evidence>
<dbReference type="InterPro" id="IPR051447">
    <property type="entry name" value="Lipoprotein-release_system"/>
</dbReference>
<feature type="transmembrane region" description="Helical" evidence="7">
    <location>
        <begin position="360"/>
        <end position="386"/>
    </location>
</feature>
<organism evidence="9 10">
    <name type="scientific">Bythopirellula polymerisocia</name>
    <dbReference type="NCBI Taxonomy" id="2528003"/>
    <lineage>
        <taxon>Bacteria</taxon>
        <taxon>Pseudomonadati</taxon>
        <taxon>Planctomycetota</taxon>
        <taxon>Planctomycetia</taxon>
        <taxon>Pirellulales</taxon>
        <taxon>Lacipirellulaceae</taxon>
        <taxon>Bythopirellula</taxon>
    </lineage>
</organism>
<evidence type="ECO:0000256" key="1">
    <source>
        <dbReference type="ARBA" id="ARBA00004651"/>
    </source>
</evidence>
<feature type="domain" description="ABC3 transporter permease C-terminal" evidence="8">
    <location>
        <begin position="364"/>
        <end position="497"/>
    </location>
</feature>
<keyword evidence="10" id="KW-1185">Reference proteome</keyword>
<comment type="subcellular location">
    <subcellularLocation>
        <location evidence="1">Cell membrane</location>
        <topology evidence="1">Multi-pass membrane protein</topology>
    </subcellularLocation>
</comment>
<dbReference type="Proteomes" id="UP000318437">
    <property type="component" value="Unassembled WGS sequence"/>
</dbReference>
<accession>A0A5C6CSW2</accession>
<keyword evidence="9" id="KW-0449">Lipoprotein</keyword>
<keyword evidence="4 7" id="KW-0812">Transmembrane</keyword>
<dbReference type="RefSeq" id="WP_146451409.1">
    <property type="nucleotide sequence ID" value="NZ_SJPS01000004.1"/>
</dbReference>
<comment type="similarity">
    <text evidence="2">Belongs to the ABC-4 integral membrane protein family. LolC/E subfamily.</text>
</comment>
<evidence type="ECO:0000256" key="4">
    <source>
        <dbReference type="ARBA" id="ARBA00022692"/>
    </source>
</evidence>
<reference evidence="9 10" key="1">
    <citation type="submission" date="2019-02" db="EMBL/GenBank/DDBJ databases">
        <title>Deep-cultivation of Planctomycetes and their phenomic and genomic characterization uncovers novel biology.</title>
        <authorList>
            <person name="Wiegand S."/>
            <person name="Jogler M."/>
            <person name="Boedeker C."/>
            <person name="Pinto D."/>
            <person name="Vollmers J."/>
            <person name="Rivas-Marin E."/>
            <person name="Kohn T."/>
            <person name="Peeters S.H."/>
            <person name="Heuer A."/>
            <person name="Rast P."/>
            <person name="Oberbeckmann S."/>
            <person name="Bunk B."/>
            <person name="Jeske O."/>
            <person name="Meyerdierks A."/>
            <person name="Storesund J.E."/>
            <person name="Kallscheuer N."/>
            <person name="Luecker S."/>
            <person name="Lage O.M."/>
            <person name="Pohl T."/>
            <person name="Merkel B.J."/>
            <person name="Hornburger P."/>
            <person name="Mueller R.-W."/>
            <person name="Bruemmer F."/>
            <person name="Labrenz M."/>
            <person name="Spormann A.M."/>
            <person name="Op Den Camp H."/>
            <person name="Overmann J."/>
            <person name="Amann R."/>
            <person name="Jetten M.S.M."/>
            <person name="Mascher T."/>
            <person name="Medema M.H."/>
            <person name="Devos D.P."/>
            <person name="Kaster A.-K."/>
            <person name="Ovreas L."/>
            <person name="Rohde M."/>
            <person name="Galperin M.Y."/>
            <person name="Jogler C."/>
        </authorList>
    </citation>
    <scope>NUCLEOTIDE SEQUENCE [LARGE SCALE GENOMIC DNA]</scope>
    <source>
        <strain evidence="9 10">Pla144</strain>
    </source>
</reference>
<dbReference type="PANTHER" id="PTHR30489:SF0">
    <property type="entry name" value="LIPOPROTEIN-RELEASING SYSTEM TRANSMEMBRANE PROTEIN LOLE"/>
    <property type="match status" value="1"/>
</dbReference>
<dbReference type="PANTHER" id="PTHR30489">
    <property type="entry name" value="LIPOPROTEIN-RELEASING SYSTEM TRANSMEMBRANE PROTEIN LOLE"/>
    <property type="match status" value="1"/>
</dbReference>
<evidence type="ECO:0000256" key="7">
    <source>
        <dbReference type="SAM" id="Phobius"/>
    </source>
</evidence>
<dbReference type="EMBL" id="SJPS01000004">
    <property type="protein sequence ID" value="TWU25839.1"/>
    <property type="molecule type" value="Genomic_DNA"/>
</dbReference>
<dbReference type="GO" id="GO:0044874">
    <property type="term" value="P:lipoprotein localization to outer membrane"/>
    <property type="evidence" value="ECO:0007669"/>
    <property type="project" value="TreeGrafter"/>
</dbReference>
<evidence type="ECO:0000259" key="8">
    <source>
        <dbReference type="Pfam" id="PF02687"/>
    </source>
</evidence>
<sequence>MYKLLLCWRYLRTRYIALVCIVSVMLGVATMIVVNSVMAGFTHEMQARINGMLGDLIFESRSMDGVLDADAHMQKIKGIAGDSIIGMSPTVHVPGLMYIDINDQLLTRQITMVGIDEATYSSVSAFGDYLQHPKNREQLTFSLREGGYDTFDHQLPDQSEQQPRTQMEQAGWWYRKQKAMLKKQRQLITASPSTESEHKNPFGVPATDEGEGRDFDMATEQHVGIVMGIGVCGYRTADGSDHFVALPGDDVRVSFPAATLPPKAINEHYTITDFYESKMSEYDSSFVFVPLRALQKSRGMIDPTSGVGKFTSIQIKLAPGANAESVRDALQNAFPAQFYMVSTWRDKQGPLLAAVNMETAVLNVLLFMIIAVAGFGIFAIFLMIVVEKTRDIGILKSLGASGSGVMGIFLGYGLSLGIVGSGVGLLLGLSFVANINEIADLLGRITGQPVFDPSVYYFYKIPTIVAPFTVTWICVGAVLIAVLASVFPALRAANLHPVRALRYE</sequence>
<gene>
    <name evidence="9" type="primary">lolE</name>
    <name evidence="9" type="ORF">Pla144_30510</name>
</gene>
<evidence type="ECO:0000313" key="9">
    <source>
        <dbReference type="EMBL" id="TWU25839.1"/>
    </source>
</evidence>
<dbReference type="AlphaFoldDB" id="A0A5C6CSW2"/>
<dbReference type="Pfam" id="PF02687">
    <property type="entry name" value="FtsX"/>
    <property type="match status" value="1"/>
</dbReference>
<feature type="transmembrane region" description="Helical" evidence="7">
    <location>
        <begin position="407"/>
        <end position="433"/>
    </location>
</feature>
<keyword evidence="5 7" id="KW-1133">Transmembrane helix</keyword>
<evidence type="ECO:0000313" key="10">
    <source>
        <dbReference type="Proteomes" id="UP000318437"/>
    </source>
</evidence>
<protein>
    <submittedName>
        <fullName evidence="9">Lipoprotein-releasing system transmembrane protein LolE</fullName>
    </submittedName>
</protein>
<proteinExistence type="inferred from homology"/>